<dbReference type="SUPFAM" id="SSF64158">
    <property type="entry name" value="2,3-Bisphosphoglycerate-independent phosphoglycerate mutase, substrate-binding domain"/>
    <property type="match status" value="1"/>
</dbReference>
<dbReference type="InterPro" id="IPR011258">
    <property type="entry name" value="BPG-indep_PGM_N"/>
</dbReference>
<dbReference type="EMBL" id="BARS01022110">
    <property type="protein sequence ID" value="GAG11285.1"/>
    <property type="molecule type" value="Genomic_DNA"/>
</dbReference>
<feature type="non-terminal residue" evidence="11">
    <location>
        <position position="1"/>
    </location>
</feature>
<evidence type="ECO:0000256" key="3">
    <source>
        <dbReference type="ARBA" id="ARBA00008819"/>
    </source>
</evidence>
<dbReference type="GO" id="GO:0006096">
    <property type="term" value="P:glycolytic process"/>
    <property type="evidence" value="ECO:0007669"/>
    <property type="project" value="UniProtKB-UniPathway"/>
</dbReference>
<dbReference type="InterPro" id="IPR017850">
    <property type="entry name" value="Alkaline_phosphatase_core_sf"/>
</dbReference>
<organism evidence="11">
    <name type="scientific">marine sediment metagenome</name>
    <dbReference type="NCBI Taxonomy" id="412755"/>
    <lineage>
        <taxon>unclassified sequences</taxon>
        <taxon>metagenomes</taxon>
        <taxon>ecological metagenomes</taxon>
    </lineage>
</organism>
<evidence type="ECO:0000259" key="10">
    <source>
        <dbReference type="Pfam" id="PF06415"/>
    </source>
</evidence>
<dbReference type="InterPro" id="IPR036646">
    <property type="entry name" value="PGAM_B_sf"/>
</dbReference>
<comment type="cofactor">
    <cofactor evidence="1">
        <name>Mn(2+)</name>
        <dbReference type="ChEBI" id="CHEBI:29035"/>
    </cofactor>
</comment>
<dbReference type="UniPathway" id="UPA00109">
    <property type="reaction ID" value="UER00186"/>
</dbReference>
<dbReference type="Pfam" id="PF06415">
    <property type="entry name" value="iPGM_N"/>
    <property type="match status" value="1"/>
</dbReference>
<evidence type="ECO:0000256" key="8">
    <source>
        <dbReference type="ARBA" id="ARBA00023235"/>
    </source>
</evidence>
<evidence type="ECO:0000256" key="6">
    <source>
        <dbReference type="ARBA" id="ARBA00023152"/>
    </source>
</evidence>
<evidence type="ECO:0000256" key="4">
    <source>
        <dbReference type="ARBA" id="ARBA00012026"/>
    </source>
</evidence>
<dbReference type="GO" id="GO:0006007">
    <property type="term" value="P:glucose catabolic process"/>
    <property type="evidence" value="ECO:0007669"/>
    <property type="project" value="InterPro"/>
</dbReference>
<name>X0UZN2_9ZZZZ</name>
<keyword evidence="8" id="KW-0413">Isomerase</keyword>
<comment type="similarity">
    <text evidence="3">Belongs to the BPG-independent phosphoglycerate mutase family.</text>
</comment>
<dbReference type="SUPFAM" id="SSF53649">
    <property type="entry name" value="Alkaline phosphatase-like"/>
    <property type="match status" value="1"/>
</dbReference>
<evidence type="ECO:0000256" key="5">
    <source>
        <dbReference type="ARBA" id="ARBA00022723"/>
    </source>
</evidence>
<comment type="caution">
    <text evidence="11">The sequence shown here is derived from an EMBL/GenBank/DDBJ whole genome shotgun (WGS) entry which is preliminary data.</text>
</comment>
<dbReference type="Pfam" id="PF01676">
    <property type="entry name" value="Metalloenzyme"/>
    <property type="match status" value="2"/>
</dbReference>
<evidence type="ECO:0000313" key="11">
    <source>
        <dbReference type="EMBL" id="GAG11285.1"/>
    </source>
</evidence>
<dbReference type="Gene3D" id="3.40.720.10">
    <property type="entry name" value="Alkaline Phosphatase, subunit A"/>
    <property type="match status" value="1"/>
</dbReference>
<sequence>LIEPGDVVFHTNYRQDRAIQLTQAFVEEKFDSFPRGQRPDVTYIGMTRYYDEFTQELIPPMNMTNLLGDVLARNGLRQLRLAEFQKFKHVTSFFNGKLLAPFELEDRIKVDSITIPEDQKPEMSAFEVTDLAVCAISGGVSAVRQMAKDMEIAHLESPLAGDEQIDDTYDAIVINYANGDMVGHTGVLSAAIKAIETVDQCVGRVVDAVLARGGTVLITADHGNSEEMADPETGGTMTAHTLNDVEFVFVGAGESSVQLKPRGKLADIAPT</sequence>
<proteinExistence type="inferred from homology"/>
<dbReference type="EC" id="5.4.2.12" evidence="4"/>
<accession>X0UZN2</accession>
<dbReference type="GO" id="GO:0030145">
    <property type="term" value="F:manganese ion binding"/>
    <property type="evidence" value="ECO:0007669"/>
    <property type="project" value="InterPro"/>
</dbReference>
<dbReference type="GO" id="GO:0004619">
    <property type="term" value="F:phosphoglycerate mutase activity"/>
    <property type="evidence" value="ECO:0007669"/>
    <property type="project" value="UniProtKB-EC"/>
</dbReference>
<protein>
    <recommendedName>
        <fullName evidence="4">phosphoglycerate mutase (2,3-diphosphoglycerate-independent)</fullName>
        <ecNumber evidence="4">5.4.2.12</ecNumber>
    </recommendedName>
</protein>
<keyword evidence="6" id="KW-0324">Glycolysis</keyword>
<keyword evidence="5" id="KW-0479">Metal-binding</keyword>
<dbReference type="PANTHER" id="PTHR31637:SF0">
    <property type="entry name" value="2,3-BISPHOSPHOGLYCERATE-INDEPENDENT PHOSPHOGLYCERATE MUTASE"/>
    <property type="match status" value="1"/>
</dbReference>
<evidence type="ECO:0000256" key="7">
    <source>
        <dbReference type="ARBA" id="ARBA00023211"/>
    </source>
</evidence>
<evidence type="ECO:0000256" key="2">
    <source>
        <dbReference type="ARBA" id="ARBA00004798"/>
    </source>
</evidence>
<dbReference type="GO" id="GO:0005829">
    <property type="term" value="C:cytosol"/>
    <property type="evidence" value="ECO:0007669"/>
    <property type="project" value="TreeGrafter"/>
</dbReference>
<feature type="domain" description="Metalloenzyme" evidence="9">
    <location>
        <begin position="164"/>
        <end position="271"/>
    </location>
</feature>
<comment type="pathway">
    <text evidence="2">Carbohydrate degradation; glycolysis; pyruvate from D-glyceraldehyde 3-phosphate: step 3/5.</text>
</comment>
<keyword evidence="7" id="KW-0464">Manganese</keyword>
<dbReference type="PANTHER" id="PTHR31637">
    <property type="entry name" value="2,3-BISPHOSPHOGLYCERATE-INDEPENDENT PHOSPHOGLYCERATE MUTASE"/>
    <property type="match status" value="1"/>
</dbReference>
<evidence type="ECO:0000256" key="1">
    <source>
        <dbReference type="ARBA" id="ARBA00001936"/>
    </source>
</evidence>
<feature type="domain" description="Metalloenzyme" evidence="9">
    <location>
        <begin position="59"/>
        <end position="138"/>
    </location>
</feature>
<dbReference type="AlphaFoldDB" id="X0UZN2"/>
<evidence type="ECO:0000259" key="9">
    <source>
        <dbReference type="Pfam" id="PF01676"/>
    </source>
</evidence>
<reference evidence="11" key="1">
    <citation type="journal article" date="2014" name="Front. Microbiol.">
        <title>High frequency of phylogenetically diverse reductive dehalogenase-homologous genes in deep subseafloor sedimentary metagenomes.</title>
        <authorList>
            <person name="Kawai M."/>
            <person name="Futagami T."/>
            <person name="Toyoda A."/>
            <person name="Takaki Y."/>
            <person name="Nishi S."/>
            <person name="Hori S."/>
            <person name="Arai W."/>
            <person name="Tsubouchi T."/>
            <person name="Morono Y."/>
            <person name="Uchiyama I."/>
            <person name="Ito T."/>
            <person name="Fujiyama A."/>
            <person name="Inagaki F."/>
            <person name="Takami H."/>
        </authorList>
    </citation>
    <scope>NUCLEOTIDE SEQUENCE</scope>
    <source>
        <strain evidence="11">Expedition CK06-06</strain>
    </source>
</reference>
<dbReference type="InterPro" id="IPR005995">
    <property type="entry name" value="Pgm_bpd_ind"/>
</dbReference>
<dbReference type="InterPro" id="IPR006124">
    <property type="entry name" value="Metalloenzyme"/>
</dbReference>
<dbReference type="Gene3D" id="3.40.1450.10">
    <property type="entry name" value="BPG-independent phosphoglycerate mutase, domain B"/>
    <property type="match status" value="1"/>
</dbReference>
<gene>
    <name evidence="11" type="ORF">S01H1_35383</name>
</gene>
<feature type="domain" description="BPG-independent PGAM N-terminal" evidence="10">
    <location>
        <begin position="2"/>
        <end position="50"/>
    </location>
</feature>
<feature type="non-terminal residue" evidence="11">
    <location>
        <position position="271"/>
    </location>
</feature>